<dbReference type="Gene3D" id="1.10.10.160">
    <property type="match status" value="1"/>
</dbReference>
<protein>
    <recommendedName>
        <fullName evidence="11">ATP-dependent DNA helicase</fullName>
        <ecNumber evidence="11">5.6.2.4</ecNumber>
    </recommendedName>
</protein>
<evidence type="ECO:0000256" key="10">
    <source>
        <dbReference type="PROSITE-ProRule" id="PRU00560"/>
    </source>
</evidence>
<keyword evidence="16" id="KW-1185">Reference proteome</keyword>
<evidence type="ECO:0000256" key="5">
    <source>
        <dbReference type="ARBA" id="ARBA00022840"/>
    </source>
</evidence>
<evidence type="ECO:0000256" key="4">
    <source>
        <dbReference type="ARBA" id="ARBA00022806"/>
    </source>
</evidence>
<keyword evidence="2 10" id="KW-0547">Nucleotide-binding</keyword>
<evidence type="ECO:0000256" key="3">
    <source>
        <dbReference type="ARBA" id="ARBA00022801"/>
    </source>
</evidence>
<evidence type="ECO:0000256" key="9">
    <source>
        <dbReference type="ARBA" id="ARBA00048988"/>
    </source>
</evidence>
<dbReference type="InterPro" id="IPR014017">
    <property type="entry name" value="DNA_helicase_UvrD-like_C"/>
</dbReference>
<dbReference type="EC" id="5.6.2.4" evidence="11"/>
<keyword evidence="4 10" id="KW-0347">Helicase</keyword>
<feature type="binding site" evidence="10">
    <location>
        <begin position="73"/>
        <end position="80"/>
    </location>
    <ligand>
        <name>ATP</name>
        <dbReference type="ChEBI" id="CHEBI:30616"/>
    </ligand>
</feature>
<dbReference type="RefSeq" id="WP_278059459.1">
    <property type="nucleotide sequence ID" value="NZ_CP121247.1"/>
</dbReference>
<accession>A0ABT9NCK0</accession>
<dbReference type="InterPro" id="IPR013986">
    <property type="entry name" value="DExx_box_DNA_helicase_dom_sf"/>
</dbReference>
<dbReference type="Gene3D" id="3.40.50.300">
    <property type="entry name" value="P-loop containing nucleotide triphosphate hydrolases"/>
    <property type="match status" value="2"/>
</dbReference>
<evidence type="ECO:0000256" key="6">
    <source>
        <dbReference type="ARBA" id="ARBA00023125"/>
    </source>
</evidence>
<comment type="similarity">
    <text evidence="1 11">Belongs to the helicase family. UvrD subfamily.</text>
</comment>
<dbReference type="CDD" id="cd17932">
    <property type="entry name" value="DEXQc_UvrD"/>
    <property type="match status" value="1"/>
</dbReference>
<evidence type="ECO:0000256" key="12">
    <source>
        <dbReference type="SAM" id="MobiDB-lite"/>
    </source>
</evidence>
<evidence type="ECO:0000256" key="7">
    <source>
        <dbReference type="ARBA" id="ARBA00023235"/>
    </source>
</evidence>
<feature type="domain" description="UvrD-like helicase ATP-binding" evidence="13">
    <location>
        <begin position="52"/>
        <end position="336"/>
    </location>
</feature>
<feature type="domain" description="UvrD-like helicase C-terminal" evidence="14">
    <location>
        <begin position="337"/>
        <end position="619"/>
    </location>
</feature>
<dbReference type="PANTHER" id="PTHR11070">
    <property type="entry name" value="UVRD / RECB / PCRA DNA HELICASE FAMILY MEMBER"/>
    <property type="match status" value="1"/>
</dbReference>
<name>A0ABT9NCK0_9ACTO</name>
<dbReference type="InterPro" id="IPR027417">
    <property type="entry name" value="P-loop_NTPase"/>
</dbReference>
<evidence type="ECO:0000313" key="15">
    <source>
        <dbReference type="EMBL" id="MDP9801442.1"/>
    </source>
</evidence>
<gene>
    <name evidence="15" type="ORF">J2S49_001518</name>
</gene>
<feature type="region of interest" description="Disordered" evidence="12">
    <location>
        <begin position="714"/>
        <end position="733"/>
    </location>
</feature>
<evidence type="ECO:0000259" key="13">
    <source>
        <dbReference type="PROSITE" id="PS51198"/>
    </source>
</evidence>
<dbReference type="PANTHER" id="PTHR11070:SF2">
    <property type="entry name" value="ATP-DEPENDENT DNA HELICASE SRS2"/>
    <property type="match status" value="1"/>
</dbReference>
<dbReference type="PROSITE" id="PS51217">
    <property type="entry name" value="UVRD_HELICASE_CTER"/>
    <property type="match status" value="1"/>
</dbReference>
<dbReference type="Pfam" id="PF00580">
    <property type="entry name" value="UvrD-helicase"/>
    <property type="match status" value="1"/>
</dbReference>
<sequence length="819" mass="88756">MSENDFSSAMARLRARIDAAKARSSAEPEPAETSAPANVFAPASSGADRLLAGLNPAQKAAVTSTAPYVLVVAGAGSGKTKVLTTRISYLIATGRVAPGEILAITFTNKAAKEMRERLEAMLGPQARYMWISTFHSACVRILRAEHEAIGMRSTFTIYDSADSLRLMTIVAREEGIESKAHPPKKLVRAVSDLKNELVSAAEFERAANGKDEQLLARAYTGYQKRLAAANAMDFDDLIMTTVQLLRNNPMIAEHYRRRFRHVLVDEYQDTNVAQYELVRTLVGEKADPIHGELTVVGDADQSIYAFRGATIRNIQDFEKDFPDSQTVLLEQNYRSTQNILSAANAVISNNDGRRAKNLWTDSGSGEPLVGYVADAESDESAFVVEEIDKLRGEGYKYGDFAVFYRANAQSRALEEMFVRSGIPYKVVGGTKFYDRKEIKDAIAYLHAVANPDDTVAIRRILNEPKRGLGAKAEETVAMYAARFGMSFGAALAAVAHPEMGEVEGLTPRARASMTAFVTMLEAARAQAEAGAAPADILDDLMDASGYLDVLQKSNDPQDEVRVENLAELHSVASDFRVLNPEGTLGEFLDQISLVSDTDQIPDGEGEGQVVLMTIHTAKGLEFPVVFVTGLEDGTFPHIRSLGSARELAEERRLAYVALTRARERLYVTRAATRAQYGAPQSLPPSRFLEEIPADVITWRRSEAAVESLRGGWGGSGWGGSGRSGSRSRWNDDADFAPAYGGKSTFTPGKLDGSDPAPAPASGPQNTGGLAVGDRVRHKSFGTGTVVSFEGGGKSTVAKVKFSNGATKRLMLRFAPLEKI</sequence>
<keyword evidence="6 11" id="KW-0238">DNA-binding</keyword>
<keyword evidence="5 10" id="KW-0067">ATP-binding</keyword>
<feature type="compositionally biased region" description="Low complexity" evidence="12">
    <location>
        <begin position="753"/>
        <end position="763"/>
    </location>
</feature>
<dbReference type="Pfam" id="PF13361">
    <property type="entry name" value="UvrD_C"/>
    <property type="match status" value="1"/>
</dbReference>
<comment type="catalytic activity">
    <reaction evidence="9 11">
        <text>ATP + H2O = ADP + phosphate + H(+)</text>
        <dbReference type="Rhea" id="RHEA:13065"/>
        <dbReference type="ChEBI" id="CHEBI:15377"/>
        <dbReference type="ChEBI" id="CHEBI:15378"/>
        <dbReference type="ChEBI" id="CHEBI:30616"/>
        <dbReference type="ChEBI" id="CHEBI:43474"/>
        <dbReference type="ChEBI" id="CHEBI:456216"/>
        <dbReference type="EC" id="5.6.2.4"/>
    </reaction>
</comment>
<dbReference type="Pfam" id="PF21196">
    <property type="entry name" value="PcrA_UvrD_tudor"/>
    <property type="match status" value="1"/>
</dbReference>
<proteinExistence type="inferred from homology"/>
<comment type="caution">
    <text evidence="15">The sequence shown here is derived from an EMBL/GenBank/DDBJ whole genome shotgun (WGS) entry which is preliminary data.</text>
</comment>
<keyword evidence="7" id="KW-0413">Isomerase</keyword>
<dbReference type="InterPro" id="IPR005751">
    <property type="entry name" value="ATP-dep_DNA_helicase_PcrA"/>
</dbReference>
<evidence type="ECO:0000256" key="8">
    <source>
        <dbReference type="ARBA" id="ARBA00034617"/>
    </source>
</evidence>
<evidence type="ECO:0000256" key="1">
    <source>
        <dbReference type="ARBA" id="ARBA00009922"/>
    </source>
</evidence>
<dbReference type="NCBIfam" id="TIGR01073">
    <property type="entry name" value="pcrA"/>
    <property type="match status" value="1"/>
</dbReference>
<dbReference type="PROSITE" id="PS51198">
    <property type="entry name" value="UVRD_HELICASE_ATP_BIND"/>
    <property type="match status" value="1"/>
</dbReference>
<dbReference type="CDD" id="cd18807">
    <property type="entry name" value="SF1_C_UvrD"/>
    <property type="match status" value="1"/>
</dbReference>
<feature type="region of interest" description="Disordered" evidence="12">
    <location>
        <begin position="740"/>
        <end position="771"/>
    </location>
</feature>
<organism evidence="15 16">
    <name type="scientific">Arcanobacterium wilhelmae</name>
    <dbReference type="NCBI Taxonomy" id="1803177"/>
    <lineage>
        <taxon>Bacteria</taxon>
        <taxon>Bacillati</taxon>
        <taxon>Actinomycetota</taxon>
        <taxon>Actinomycetes</taxon>
        <taxon>Actinomycetales</taxon>
        <taxon>Actinomycetaceae</taxon>
        <taxon>Arcanobacterium</taxon>
    </lineage>
</organism>
<dbReference type="Gene3D" id="1.10.486.10">
    <property type="entry name" value="PCRA, domain 4"/>
    <property type="match status" value="1"/>
</dbReference>
<dbReference type="InterPro" id="IPR000212">
    <property type="entry name" value="DNA_helicase_UvrD/REP"/>
</dbReference>
<dbReference type="GO" id="GO:0003678">
    <property type="term" value="F:DNA helicase activity"/>
    <property type="evidence" value="ECO:0007669"/>
    <property type="project" value="UniProtKB-EC"/>
</dbReference>
<reference evidence="15 16" key="1">
    <citation type="submission" date="2023-07" db="EMBL/GenBank/DDBJ databases">
        <title>Sequencing the genomes of 1000 actinobacteria strains.</title>
        <authorList>
            <person name="Klenk H.-P."/>
        </authorList>
    </citation>
    <scope>NUCLEOTIDE SEQUENCE [LARGE SCALE GENOMIC DNA]</scope>
    <source>
        <strain evidence="15 16">DSM 102162</strain>
    </source>
</reference>
<evidence type="ECO:0000256" key="11">
    <source>
        <dbReference type="RuleBase" id="RU364053"/>
    </source>
</evidence>
<dbReference type="SUPFAM" id="SSF52540">
    <property type="entry name" value="P-loop containing nucleoside triphosphate hydrolases"/>
    <property type="match status" value="1"/>
</dbReference>
<keyword evidence="3 10" id="KW-0378">Hydrolase</keyword>
<dbReference type="InterPro" id="IPR014016">
    <property type="entry name" value="UvrD-like_ATP-bd"/>
</dbReference>
<dbReference type="GO" id="GO:0016787">
    <property type="term" value="F:hydrolase activity"/>
    <property type="evidence" value="ECO:0007669"/>
    <property type="project" value="UniProtKB-KW"/>
</dbReference>
<evidence type="ECO:0000256" key="2">
    <source>
        <dbReference type="ARBA" id="ARBA00022741"/>
    </source>
</evidence>
<evidence type="ECO:0000259" key="14">
    <source>
        <dbReference type="PROSITE" id="PS51217"/>
    </source>
</evidence>
<comment type="catalytic activity">
    <reaction evidence="8">
        <text>Couples ATP hydrolysis with the unwinding of duplex DNA by translocating in the 3'-5' direction.</text>
        <dbReference type="EC" id="5.6.2.4"/>
    </reaction>
</comment>
<dbReference type="Proteomes" id="UP001235966">
    <property type="component" value="Unassembled WGS sequence"/>
</dbReference>
<evidence type="ECO:0000313" key="16">
    <source>
        <dbReference type="Proteomes" id="UP001235966"/>
    </source>
</evidence>
<dbReference type="EMBL" id="JAUSQW010000001">
    <property type="protein sequence ID" value="MDP9801442.1"/>
    <property type="molecule type" value="Genomic_DNA"/>
</dbReference>